<organism evidence="1 2">
    <name type="scientific">Aristolochia fimbriata</name>
    <name type="common">White veined hardy Dutchman's pipe vine</name>
    <dbReference type="NCBI Taxonomy" id="158543"/>
    <lineage>
        <taxon>Eukaryota</taxon>
        <taxon>Viridiplantae</taxon>
        <taxon>Streptophyta</taxon>
        <taxon>Embryophyta</taxon>
        <taxon>Tracheophyta</taxon>
        <taxon>Spermatophyta</taxon>
        <taxon>Magnoliopsida</taxon>
        <taxon>Magnoliidae</taxon>
        <taxon>Piperales</taxon>
        <taxon>Aristolochiaceae</taxon>
        <taxon>Aristolochia</taxon>
    </lineage>
</organism>
<accession>A0AAV7E210</accession>
<dbReference type="Proteomes" id="UP000825729">
    <property type="component" value="Unassembled WGS sequence"/>
</dbReference>
<name>A0AAV7E210_ARIFI</name>
<dbReference type="AlphaFoldDB" id="A0AAV7E210"/>
<sequence length="102" mass="11304">MFPLDQALDSRTLFSCKAAAGFCFSNLLDWTSWLNCLLWKVGLLEGPLISALSAEAAGVGERRDTQFNVCPNPRTGKRGVRNQKWKDSLETVDSVINAQQTK</sequence>
<keyword evidence="2" id="KW-1185">Reference proteome</keyword>
<proteinExistence type="predicted"/>
<dbReference type="EMBL" id="JAINDJ010000007">
    <property type="protein sequence ID" value="KAG9442514.1"/>
    <property type="molecule type" value="Genomic_DNA"/>
</dbReference>
<comment type="caution">
    <text evidence="1">The sequence shown here is derived from an EMBL/GenBank/DDBJ whole genome shotgun (WGS) entry which is preliminary data.</text>
</comment>
<gene>
    <name evidence="1" type="ORF">H6P81_018368</name>
</gene>
<protein>
    <submittedName>
        <fullName evidence="1">Uncharacterized protein</fullName>
    </submittedName>
</protein>
<evidence type="ECO:0000313" key="1">
    <source>
        <dbReference type="EMBL" id="KAG9442514.1"/>
    </source>
</evidence>
<reference evidence="1 2" key="1">
    <citation type="submission" date="2021-07" db="EMBL/GenBank/DDBJ databases">
        <title>The Aristolochia fimbriata genome: insights into angiosperm evolution, floral development and chemical biosynthesis.</title>
        <authorList>
            <person name="Jiao Y."/>
        </authorList>
    </citation>
    <scope>NUCLEOTIDE SEQUENCE [LARGE SCALE GENOMIC DNA]</scope>
    <source>
        <strain evidence="1">IBCAS-2021</strain>
        <tissue evidence="1">Leaf</tissue>
    </source>
</reference>
<evidence type="ECO:0000313" key="2">
    <source>
        <dbReference type="Proteomes" id="UP000825729"/>
    </source>
</evidence>